<protein>
    <submittedName>
        <fullName evidence="1">Uncharacterized protein</fullName>
    </submittedName>
</protein>
<accession>A0AAE0XU00</accession>
<gene>
    <name evidence="1" type="ORF">RRG08_002666</name>
</gene>
<dbReference type="Proteomes" id="UP001283361">
    <property type="component" value="Unassembled WGS sequence"/>
</dbReference>
<name>A0AAE0XU00_9GAST</name>
<proteinExistence type="predicted"/>
<dbReference type="AlphaFoldDB" id="A0AAE0XU00"/>
<dbReference type="EMBL" id="JAWDGP010007584">
    <property type="protein sequence ID" value="KAK3712335.1"/>
    <property type="molecule type" value="Genomic_DNA"/>
</dbReference>
<sequence length="175" mass="20084">MLQYFNSQHDVRAKHLSHVTGFRENYTSLDPFDSTNSPLTASDRPDLQLVVSGFGRWCIDLLVYLPRPRSLDHVMLMATTRRRFRRSEQINRSSLKPMPPSTKCVSVWQLEFGSLSEDQSLPPVCTEYYVERNDFCNFLLSLIGKFIVTRFDQSTGHVTSTHTNTVTTPLAKQPL</sequence>
<organism evidence="1 2">
    <name type="scientific">Elysia crispata</name>
    <name type="common">lettuce slug</name>
    <dbReference type="NCBI Taxonomy" id="231223"/>
    <lineage>
        <taxon>Eukaryota</taxon>
        <taxon>Metazoa</taxon>
        <taxon>Spiralia</taxon>
        <taxon>Lophotrochozoa</taxon>
        <taxon>Mollusca</taxon>
        <taxon>Gastropoda</taxon>
        <taxon>Heterobranchia</taxon>
        <taxon>Euthyneura</taxon>
        <taxon>Panpulmonata</taxon>
        <taxon>Sacoglossa</taxon>
        <taxon>Placobranchoidea</taxon>
        <taxon>Plakobranchidae</taxon>
        <taxon>Elysia</taxon>
    </lineage>
</organism>
<comment type="caution">
    <text evidence="1">The sequence shown here is derived from an EMBL/GenBank/DDBJ whole genome shotgun (WGS) entry which is preliminary data.</text>
</comment>
<evidence type="ECO:0000313" key="2">
    <source>
        <dbReference type="Proteomes" id="UP001283361"/>
    </source>
</evidence>
<reference evidence="1" key="1">
    <citation type="journal article" date="2023" name="G3 (Bethesda)">
        <title>A reference genome for the long-term kleptoplast-retaining sea slug Elysia crispata morphotype clarki.</title>
        <authorList>
            <person name="Eastman K.E."/>
            <person name="Pendleton A.L."/>
            <person name="Shaikh M.A."/>
            <person name="Suttiyut T."/>
            <person name="Ogas R."/>
            <person name="Tomko P."/>
            <person name="Gavelis G."/>
            <person name="Widhalm J.R."/>
            <person name="Wisecaver J.H."/>
        </authorList>
    </citation>
    <scope>NUCLEOTIDE SEQUENCE</scope>
    <source>
        <strain evidence="1">ECLA1</strain>
    </source>
</reference>
<keyword evidence="2" id="KW-1185">Reference proteome</keyword>
<evidence type="ECO:0000313" key="1">
    <source>
        <dbReference type="EMBL" id="KAK3712335.1"/>
    </source>
</evidence>